<accession>A0A0F9F3K8</accession>
<dbReference type="AlphaFoldDB" id="A0A0F9F3K8"/>
<name>A0A0F9F3K8_9ZZZZ</name>
<sequence length="69" mass="7913">MTRSEAQKKASMRNWHIMRLRGAWCILSEVGRGYPETDTAAAMNEVDHILRDLGAETQADRIQRQRGEV</sequence>
<comment type="caution">
    <text evidence="1">The sequence shown here is derived from an EMBL/GenBank/DDBJ whole genome shotgun (WGS) entry which is preliminary data.</text>
</comment>
<reference evidence="1" key="1">
    <citation type="journal article" date="2015" name="Nature">
        <title>Complex archaea that bridge the gap between prokaryotes and eukaryotes.</title>
        <authorList>
            <person name="Spang A."/>
            <person name="Saw J.H."/>
            <person name="Jorgensen S.L."/>
            <person name="Zaremba-Niedzwiedzka K."/>
            <person name="Martijn J."/>
            <person name="Lind A.E."/>
            <person name="van Eijk R."/>
            <person name="Schleper C."/>
            <person name="Guy L."/>
            <person name="Ettema T.J."/>
        </authorList>
    </citation>
    <scope>NUCLEOTIDE SEQUENCE</scope>
</reference>
<proteinExistence type="predicted"/>
<protein>
    <submittedName>
        <fullName evidence="1">Uncharacterized protein</fullName>
    </submittedName>
</protein>
<dbReference type="EMBL" id="LAZR01032121">
    <property type="protein sequence ID" value="KKL51805.1"/>
    <property type="molecule type" value="Genomic_DNA"/>
</dbReference>
<gene>
    <name evidence="1" type="ORF">LCGC14_2291800</name>
</gene>
<organism evidence="1">
    <name type="scientific">marine sediment metagenome</name>
    <dbReference type="NCBI Taxonomy" id="412755"/>
    <lineage>
        <taxon>unclassified sequences</taxon>
        <taxon>metagenomes</taxon>
        <taxon>ecological metagenomes</taxon>
    </lineage>
</organism>
<evidence type="ECO:0000313" key="1">
    <source>
        <dbReference type="EMBL" id="KKL51805.1"/>
    </source>
</evidence>